<evidence type="ECO:0000256" key="1">
    <source>
        <dbReference type="ARBA" id="ARBA00010556"/>
    </source>
</evidence>
<protein>
    <recommendedName>
        <fullName evidence="11">MG2 domain protein</fullName>
    </recommendedName>
</protein>
<dbReference type="SMART" id="SM01419">
    <property type="entry name" value="Thiol-ester_cl"/>
    <property type="match status" value="1"/>
</dbReference>
<dbReference type="Gene3D" id="3.50.4.10">
    <property type="entry name" value="Hepatocyte Growth Factor"/>
    <property type="match status" value="1"/>
</dbReference>
<dbReference type="InterPro" id="IPR041203">
    <property type="entry name" value="Bact_A2M_MG5"/>
</dbReference>
<feature type="signal peptide" evidence="5">
    <location>
        <begin position="1"/>
        <end position="19"/>
    </location>
</feature>
<dbReference type="GO" id="GO:0004866">
    <property type="term" value="F:endopeptidase inhibitor activity"/>
    <property type="evidence" value="ECO:0007669"/>
    <property type="project" value="InterPro"/>
</dbReference>
<dbReference type="CDD" id="cd01100">
    <property type="entry name" value="APPLE_Factor_XI_like"/>
    <property type="match status" value="1"/>
</dbReference>
<evidence type="ECO:0000256" key="4">
    <source>
        <dbReference type="ARBA" id="ARBA00023157"/>
    </source>
</evidence>
<dbReference type="PIRSF" id="PIRSF038980">
    <property type="entry name" value="A2M_bac"/>
    <property type="match status" value="1"/>
</dbReference>
<dbReference type="Pfam" id="PF21142">
    <property type="entry name" value="A2M_bMG2"/>
    <property type="match status" value="1"/>
</dbReference>
<dbReference type="InterPro" id="IPR000177">
    <property type="entry name" value="Apple"/>
</dbReference>
<proteinExistence type="inferred from homology"/>
<dbReference type="InterPro" id="IPR051802">
    <property type="entry name" value="YfhM-like"/>
</dbReference>
<keyword evidence="3" id="KW-0677">Repeat</keyword>
<dbReference type="InterPro" id="IPR011625">
    <property type="entry name" value="A2M_N_BRD"/>
</dbReference>
<dbReference type="Gene3D" id="2.60.40.1930">
    <property type="match status" value="1"/>
</dbReference>
<dbReference type="Pfam" id="PF07703">
    <property type="entry name" value="A2M_BRD"/>
    <property type="match status" value="1"/>
</dbReference>
<evidence type="ECO:0000313" key="9">
    <source>
        <dbReference type="EMBL" id="SLN28968.1"/>
    </source>
</evidence>
<dbReference type="InterPro" id="IPR002890">
    <property type="entry name" value="MG2"/>
</dbReference>
<dbReference type="InterPro" id="IPR041246">
    <property type="entry name" value="Bact_MG10"/>
</dbReference>
<dbReference type="GO" id="GO:0006508">
    <property type="term" value="P:proteolysis"/>
    <property type="evidence" value="ECO:0007669"/>
    <property type="project" value="InterPro"/>
</dbReference>
<dbReference type="SMART" id="SM01360">
    <property type="entry name" value="A2M"/>
    <property type="match status" value="1"/>
</dbReference>
<dbReference type="Pfam" id="PF17972">
    <property type="entry name" value="bMG5"/>
    <property type="match status" value="1"/>
</dbReference>
<evidence type="ECO:0008006" key="11">
    <source>
        <dbReference type="Google" id="ProtNLM"/>
    </source>
</evidence>
<organism evidence="9 10">
    <name type="scientific">Pseudoruegeria aquimaris</name>
    <dbReference type="NCBI Taxonomy" id="393663"/>
    <lineage>
        <taxon>Bacteria</taxon>
        <taxon>Pseudomonadati</taxon>
        <taxon>Pseudomonadota</taxon>
        <taxon>Alphaproteobacteria</taxon>
        <taxon>Rhodobacterales</taxon>
        <taxon>Roseobacteraceae</taxon>
        <taxon>Pseudoruegeria</taxon>
    </lineage>
</organism>
<gene>
    <name evidence="9" type="ORF">PSA7680_01328</name>
</gene>
<dbReference type="InterPro" id="IPR008930">
    <property type="entry name" value="Terpenoid_cyclase/PrenylTrfase"/>
</dbReference>
<keyword evidence="4" id="KW-1015">Disulfide bond</keyword>
<evidence type="ECO:0000256" key="5">
    <source>
        <dbReference type="SAM" id="SignalP"/>
    </source>
</evidence>
<keyword evidence="2 5" id="KW-0732">Signal</keyword>
<evidence type="ECO:0000259" key="7">
    <source>
        <dbReference type="SMART" id="SM01359"/>
    </source>
</evidence>
<dbReference type="CDD" id="cd02891">
    <property type="entry name" value="A2M_like"/>
    <property type="match status" value="1"/>
</dbReference>
<dbReference type="Pfam" id="PF00024">
    <property type="entry name" value="PAN_1"/>
    <property type="match status" value="1"/>
</dbReference>
<feature type="domain" description="Apple" evidence="6">
    <location>
        <begin position="30"/>
        <end position="91"/>
    </location>
</feature>
<reference evidence="9 10" key="1">
    <citation type="submission" date="2017-03" db="EMBL/GenBank/DDBJ databases">
        <authorList>
            <person name="Afonso C.L."/>
            <person name="Miller P.J."/>
            <person name="Scott M.A."/>
            <person name="Spackman E."/>
            <person name="Goraichik I."/>
            <person name="Dimitrov K.M."/>
            <person name="Suarez D.L."/>
            <person name="Swayne D.E."/>
        </authorList>
    </citation>
    <scope>NUCLEOTIDE SEQUENCE [LARGE SCALE GENOMIC DNA]</scope>
    <source>
        <strain evidence="9 10">CECT 7680</strain>
    </source>
</reference>
<dbReference type="InterPro" id="IPR041462">
    <property type="entry name" value="Bact_A2M_MG6"/>
</dbReference>
<sequence>MRRILFGFFCFFLASAAIAQPVPERRLVTEQDVDLPGGDIASLFDTTFDACQTACLADPSCTALTFNARSASCFPKADPGPPSAYEGATSGRVVATDPGILANAPARADRLDFLRPEDLEQALIQAKTLGFRHPAGRWPAEDLARAAREREGQGDMQTAHRFFGSAVSAADTSALWQDYARTALALDSESSEAKRRMKARALSAALNAYLRAETGEDVAASLYLLALGLEETGRGKEMIPALRLALSEHRSDAAESLLTKAIGRYGFRIVEHEVENELESPRICARFSEALADGQDYTPFVGLPEPGLTVEAQGRRICIGGLTHGARYQLRFREGLPAESGESLVRTVELALYVRDRSPSVRFPGRAYVLPRHGPAALPVDTVNTDRLDLKLYRMSERNLLRALQEDFFGQSLPSYRSAEFGNRIAAPIWEGEGETGMELNRKITTRLPVSGIIDGQPAGIYALEARVPGADPYETPPALQWFVLSDLGLATMGGADGLHVVARSLRTALPVAEAKVRLLSRGNEILAETETNSGGIARFAPALLRGSGAGEAAMILVEAGEDANFLSLSDPAFDLSDRGVEGRAAPGPIDGYLATDRGAYRAGDTIHATALLRDARAQALDGLPATAILERPDGLEYSRQRSESGKAGGHVFSFPVAPDAPRGTWLLSLHADPEAPAIARARVLVEDFLPERIDFDLSLADGLPLRRDLPARIALSARYLFGAPAPGLPVEGEVALSPSRSIAGYEGFLFGRYDQTGRTSRRSIEGAFETDAEGNAVVSAGFPETETESDLLTAEFTLRLSEASGRPVERRLTQALPPDRDVIGLRPAFDDAAPEGGEAQFRIITVAPAGEGSARALKWQLNRLETRYQWYQLYGEWQWEPITSRKRVAEGALQTDPEQGVALSVPVDWGEYELELETASGPYTATSHRFYAGWYAPADTTTTPDVLAIALDKPGYAIGETARLKITPRMAGEALITVMSDRVIAMETARLAEGENEISLPVTEEWGAGAYLSATLIAPSTRLDAPLPARQMGIAYAPVDPGARRLSARFEAPAELRPNRPAEIRLTLDGHDGSTPIYATIAATDLGILNITGHRPPDPAAHFFGQRKLGVELRDLYGRLIDGSVGAEGRLRSGGDAGAALRMQSPPPTEDLLAFFAGPLEPDADGSFRLPLDLPPFNGTLRLSAMLWSESGVGAATKDILVRDPIVVSPSLPRFLSPGDQSELALSLTHSSGASGVVSVSVTGENIILSGSPSVDVPLSEGETRHLRLPIAAADPGEGLIRLTVTTPGGETLQRELRLAVVENDPAIARRSRFLLEPGKTFVFDEEVFSGLRKGSATATVSLGPLAQLDAPSLLAGLSRYPYGCTEQITSKALPLLYLSDVARQSGLPLPAQGDEAISSAISGVLARQTSGGGFGLWRAEGSALWLDAYVSDFLSRARALGHEVPDPAFRAAMDNLRNQVNYAPDFDIGGEGLAYALHVLAREGQAAMSDLRYYADTKAEAFATPMALAQLGAALAQYGDQQRADRLFARAQSRISTPPDDEPFVMRADFGSPRRDSAALLALAVESGSQALALPALLAEVTPPEGLAHASPQELSWTLLAAHALLDSPDGAILVDGLPAEGPLVKFRQSGDPGETRFTNSGSEPVEITVARFGVPETPEGAGGEGYAITRAYFTLEGEPLDIGSVPAGTRAVAVLTIQLFGDRAARLMVDDPLPAGFEIDNPALLRAGDIRALDWLSAETETEMTEFRSDRFLAAVNWAGNAPFTLAYTVRAVRPGSYHHPAAHVEDMYRPIYRAQTAPGRLTVTAAAP</sequence>
<evidence type="ECO:0000259" key="6">
    <source>
        <dbReference type="SMART" id="SM00223"/>
    </source>
</evidence>
<dbReference type="Pfam" id="PF11974">
    <property type="entry name" value="bMG3"/>
    <property type="match status" value="1"/>
</dbReference>
<evidence type="ECO:0000256" key="2">
    <source>
        <dbReference type="ARBA" id="ARBA00022729"/>
    </source>
</evidence>
<feature type="chain" id="PRO_5012193108" description="MG2 domain protein" evidence="5">
    <location>
        <begin position="20"/>
        <end position="1812"/>
    </location>
</feature>
<evidence type="ECO:0000259" key="8">
    <source>
        <dbReference type="SMART" id="SM01360"/>
    </source>
</evidence>
<dbReference type="PANTHER" id="PTHR40094">
    <property type="entry name" value="ALPHA-2-MACROGLOBULIN HOMOLOG"/>
    <property type="match status" value="1"/>
</dbReference>
<dbReference type="PANTHER" id="PTHR40094:SF1">
    <property type="entry name" value="UBIQUITIN DOMAIN-CONTAINING PROTEIN"/>
    <property type="match status" value="1"/>
</dbReference>
<dbReference type="Pfam" id="PF17973">
    <property type="entry name" value="bMG10"/>
    <property type="match status" value="1"/>
</dbReference>
<dbReference type="EMBL" id="FWFQ01000007">
    <property type="protein sequence ID" value="SLN28968.1"/>
    <property type="molecule type" value="Genomic_DNA"/>
</dbReference>
<dbReference type="InterPro" id="IPR003609">
    <property type="entry name" value="Pan_app"/>
</dbReference>
<dbReference type="InterPro" id="IPR026284">
    <property type="entry name" value="A2MG_proteobact"/>
</dbReference>
<name>A0A1Y5RZ13_9RHOB</name>
<dbReference type="InterPro" id="IPR021868">
    <property type="entry name" value="Alpha_2_Macroglob_MG3"/>
</dbReference>
<feature type="domain" description="Alpha-2-macroglobulin" evidence="8">
    <location>
        <begin position="1154"/>
        <end position="1243"/>
    </location>
</feature>
<comment type="similarity">
    <text evidence="1">Belongs to the protease inhibitor I39 (alpha-2-macroglobulin) family. Bacterial alpha-2-macroglobulin subfamily.</text>
</comment>
<dbReference type="InterPro" id="IPR001599">
    <property type="entry name" value="Macroglobln_a2"/>
</dbReference>
<dbReference type="Gene3D" id="1.50.10.20">
    <property type="match status" value="1"/>
</dbReference>
<accession>A0A1Y5RZ13</accession>
<dbReference type="Pfam" id="PF00207">
    <property type="entry name" value="A2M"/>
    <property type="match status" value="1"/>
</dbReference>
<dbReference type="GO" id="GO:0005576">
    <property type="term" value="C:extracellular region"/>
    <property type="evidence" value="ECO:0007669"/>
    <property type="project" value="InterPro"/>
</dbReference>
<keyword evidence="10" id="KW-1185">Reference proteome</keyword>
<dbReference type="Proteomes" id="UP000193409">
    <property type="component" value="Unassembled WGS sequence"/>
</dbReference>
<dbReference type="OrthoDB" id="9767116at2"/>
<evidence type="ECO:0000256" key="3">
    <source>
        <dbReference type="ARBA" id="ARBA00022737"/>
    </source>
</evidence>
<dbReference type="SMART" id="SM00223">
    <property type="entry name" value="APPLE"/>
    <property type="match status" value="1"/>
</dbReference>
<dbReference type="Pfam" id="PF17962">
    <property type="entry name" value="bMG6"/>
    <property type="match status" value="1"/>
</dbReference>
<dbReference type="SMART" id="SM01359">
    <property type="entry name" value="A2M_N_2"/>
    <property type="match status" value="1"/>
</dbReference>
<evidence type="ECO:0000313" key="10">
    <source>
        <dbReference type="Proteomes" id="UP000193409"/>
    </source>
</evidence>
<feature type="domain" description="Alpha-2-macroglobulin bait region" evidence="7">
    <location>
        <begin position="948"/>
        <end position="1092"/>
    </location>
</feature>
<dbReference type="InterPro" id="IPR047565">
    <property type="entry name" value="Alpha-macroglob_thiol-ester_cl"/>
</dbReference>
<dbReference type="InterPro" id="IPR049120">
    <property type="entry name" value="A2M_bMG2"/>
</dbReference>
<dbReference type="Pfam" id="PF01835">
    <property type="entry name" value="MG2"/>
    <property type="match status" value="1"/>
</dbReference>
<dbReference type="SUPFAM" id="SSF48239">
    <property type="entry name" value="Terpenoid cyclases/Protein prenyltransferases"/>
    <property type="match status" value="1"/>
</dbReference>